<dbReference type="HAMAP" id="MF_00712">
    <property type="entry name" value="GcvPA"/>
    <property type="match status" value="1"/>
</dbReference>
<comment type="subunit">
    <text evidence="3">The glycine cleavage system is composed of four proteins: P, T, L and H. In this organism, the P 'protein' is a heterodimer of two subunits.</text>
</comment>
<dbReference type="InterPro" id="IPR020581">
    <property type="entry name" value="GDC_P"/>
</dbReference>
<evidence type="ECO:0000256" key="1">
    <source>
        <dbReference type="ARBA" id="ARBA00023002"/>
    </source>
</evidence>
<sequence length="458" mass="50470">MVHPYIPNSRETRDQMLREMGLSDVEELFKDIPPELRIKRGLDLPPAMPELAVVNHVKSVLSKNLPFTKMPSFLGGGVWPHYVPAHVRQIVKRAEFLTSYTPYQPETSQGMLQALFEFQSLVAELVGLEVANASMYDWATSLGEAALMSARVTGRSKFILPKIISKDRLSVLENYAAGPSLELVEVDYDRETGQVDLDQLARKVDDNTAGVYIENPSYLGFLETQVDEIAELAHSKGALFVVGVNPISLGLLRAPGDYGADIVIGEGQPLGNPVSFGGPTLGIFACRGEQRLLRQLPGRLIGMTKTVDGKDRGFCMVLQTREQHIRREKATSNICSNEALCAVAAAVYLATLGPRGLRELAEVCAANASYLMKQLSQIEGIKVPLFKSPHFNEFTMQCTRGSISWLNAELLKRGFHGGKPLRREFPELGEAALLCTTELHTKENLDGFVEAVRKVMEG</sequence>
<dbReference type="GO" id="GO:0004375">
    <property type="term" value="F:glycine dehydrogenase (decarboxylating) activity"/>
    <property type="evidence" value="ECO:0007669"/>
    <property type="project" value="UniProtKB-EC"/>
</dbReference>
<organism evidence="5 6">
    <name type="scientific">Hadarchaeum yellowstonense</name>
    <dbReference type="NCBI Taxonomy" id="1776334"/>
    <lineage>
        <taxon>Archaea</taxon>
        <taxon>Methanobacteriati</taxon>
        <taxon>Candidatus Hadarchaeota</taxon>
        <taxon>Candidatus Hadarchaeia</taxon>
        <taxon>Candidatus Hadarchaeales</taxon>
        <taxon>Candidatus Hadarchaeaceae</taxon>
        <taxon>Candidatus Hadarchaeum</taxon>
    </lineage>
</organism>
<comment type="caution">
    <text evidence="5">The sequence shown here is derived from an EMBL/GenBank/DDBJ whole genome shotgun (WGS) entry which is preliminary data.</text>
</comment>
<dbReference type="InterPro" id="IPR015421">
    <property type="entry name" value="PyrdxlP-dep_Trfase_major"/>
</dbReference>
<dbReference type="InterPro" id="IPR023010">
    <property type="entry name" value="GcvPA"/>
</dbReference>
<evidence type="ECO:0000313" key="5">
    <source>
        <dbReference type="EMBL" id="KUO42644.1"/>
    </source>
</evidence>
<evidence type="ECO:0000313" key="6">
    <source>
        <dbReference type="Proteomes" id="UP000074294"/>
    </source>
</evidence>
<dbReference type="CDD" id="cd00613">
    <property type="entry name" value="GDC-P"/>
    <property type="match status" value="1"/>
</dbReference>
<accession>A0A147K1A5</accession>
<comment type="function">
    <text evidence="3">The glycine cleavage system catalyzes the degradation of glycine. The P protein binds the alpha-amino group of glycine through its pyridoxal phosphate cofactor; CO(2) is released and the remaining methylamine moiety is then transferred to the lipoamide cofactor of the H protein.</text>
</comment>
<dbReference type="NCBIfam" id="NF001696">
    <property type="entry name" value="PRK00451.1"/>
    <property type="match status" value="1"/>
</dbReference>
<dbReference type="GO" id="GO:0019464">
    <property type="term" value="P:glycine decarboxylation via glycine cleavage system"/>
    <property type="evidence" value="ECO:0007669"/>
    <property type="project" value="UniProtKB-UniRule"/>
</dbReference>
<dbReference type="EC" id="1.4.4.2" evidence="3"/>
<comment type="similarity">
    <text evidence="3">Belongs to the GcvP family. N-terminal subunit subfamily.</text>
</comment>
<dbReference type="AlphaFoldDB" id="A0A147K1A5"/>
<gene>
    <name evidence="3" type="primary">gcvPA</name>
    <name evidence="5" type="ORF">APZ16_01745</name>
</gene>
<dbReference type="PANTHER" id="PTHR42806:SF1">
    <property type="entry name" value="GLYCINE DEHYDROGENASE (DECARBOXYLATING)"/>
    <property type="match status" value="1"/>
</dbReference>
<dbReference type="SUPFAM" id="SSF53383">
    <property type="entry name" value="PLP-dependent transferases"/>
    <property type="match status" value="1"/>
</dbReference>
<dbReference type="GO" id="GO:0009116">
    <property type="term" value="P:nucleoside metabolic process"/>
    <property type="evidence" value="ECO:0007669"/>
    <property type="project" value="InterPro"/>
</dbReference>
<dbReference type="Gene3D" id="3.40.640.10">
    <property type="entry name" value="Type I PLP-dependent aspartate aminotransferase-like (Major domain)"/>
    <property type="match status" value="1"/>
</dbReference>
<evidence type="ECO:0000256" key="3">
    <source>
        <dbReference type="HAMAP-Rule" id="MF_00712"/>
    </source>
</evidence>
<dbReference type="InterPro" id="IPR049315">
    <property type="entry name" value="GDC-P_N"/>
</dbReference>
<evidence type="ECO:0000259" key="4">
    <source>
        <dbReference type="Pfam" id="PF02347"/>
    </source>
</evidence>
<evidence type="ECO:0000256" key="2">
    <source>
        <dbReference type="ARBA" id="ARBA00049026"/>
    </source>
</evidence>
<keyword evidence="1 3" id="KW-0560">Oxidoreductase</keyword>
<proteinExistence type="inferred from homology"/>
<dbReference type="EMBL" id="LQMQ01000002">
    <property type="protein sequence ID" value="KUO42644.1"/>
    <property type="molecule type" value="Genomic_DNA"/>
</dbReference>
<dbReference type="Proteomes" id="UP000074294">
    <property type="component" value="Unassembled WGS sequence"/>
</dbReference>
<reference evidence="5 6" key="1">
    <citation type="journal article" date="2016" name="Nat. Microbiol.">
        <title>Genomic inference of the metabolism of cosmopolitan subsurface Archaea, Hadesarchaea.</title>
        <authorList>
            <person name="Baker B.J."/>
            <person name="Saw J.H."/>
            <person name="Lind A.E."/>
            <person name="Lazar C.S."/>
            <person name="Hinrichs K.-U."/>
            <person name="Teske A.P."/>
            <person name="Ettema T.J."/>
        </authorList>
    </citation>
    <scope>NUCLEOTIDE SEQUENCE [LARGE SCALE GENOMIC DNA]</scope>
</reference>
<dbReference type="STRING" id="1776334.APZ16_01745"/>
<feature type="domain" description="Glycine cleavage system P-protein N-terminal" evidence="4">
    <location>
        <begin position="5"/>
        <end position="448"/>
    </location>
</feature>
<dbReference type="PANTHER" id="PTHR42806">
    <property type="entry name" value="GLYCINE CLEAVAGE SYSTEM P-PROTEIN"/>
    <property type="match status" value="1"/>
</dbReference>
<dbReference type="Pfam" id="PF02347">
    <property type="entry name" value="GDC-P"/>
    <property type="match status" value="1"/>
</dbReference>
<dbReference type="PIRSF" id="PIRSF006815">
    <property type="entry name" value="GcvPA"/>
    <property type="match status" value="1"/>
</dbReference>
<dbReference type="Gene3D" id="3.90.1150.10">
    <property type="entry name" value="Aspartate Aminotransferase, domain 1"/>
    <property type="match status" value="1"/>
</dbReference>
<protein>
    <recommendedName>
        <fullName evidence="3">Probable glycine dehydrogenase (decarboxylating) subunit 1</fullName>
        <ecNumber evidence="3">1.4.4.2</ecNumber>
    </recommendedName>
    <alternativeName>
        <fullName evidence="3">Glycine cleavage system P-protein subunit 1</fullName>
    </alternativeName>
    <alternativeName>
        <fullName evidence="3">Glycine decarboxylase subunit 1</fullName>
    </alternativeName>
    <alternativeName>
        <fullName evidence="3">Glycine dehydrogenase (aminomethyl-transferring) subunit 1</fullName>
    </alternativeName>
</protein>
<dbReference type="InterPro" id="IPR015424">
    <property type="entry name" value="PyrdxlP-dep_Trfase"/>
</dbReference>
<comment type="catalytic activity">
    <reaction evidence="2 3">
        <text>N(6)-[(R)-lipoyl]-L-lysyl-[glycine-cleavage complex H protein] + glycine + H(+) = N(6)-[(R)-S(8)-aminomethyldihydrolipoyl]-L-lysyl-[glycine-cleavage complex H protein] + CO2</text>
        <dbReference type="Rhea" id="RHEA:24304"/>
        <dbReference type="Rhea" id="RHEA-COMP:10494"/>
        <dbReference type="Rhea" id="RHEA-COMP:10495"/>
        <dbReference type="ChEBI" id="CHEBI:15378"/>
        <dbReference type="ChEBI" id="CHEBI:16526"/>
        <dbReference type="ChEBI" id="CHEBI:57305"/>
        <dbReference type="ChEBI" id="CHEBI:83099"/>
        <dbReference type="ChEBI" id="CHEBI:83143"/>
        <dbReference type="EC" id="1.4.4.2"/>
    </reaction>
</comment>
<dbReference type="InterPro" id="IPR015422">
    <property type="entry name" value="PyrdxlP-dep_Trfase_small"/>
</dbReference>
<name>A0A147K1A5_HADYE</name>